<name>A0A1W1D526_9ZZZZ</name>
<dbReference type="AlphaFoldDB" id="A0A1W1D526"/>
<dbReference type="SMART" id="SM01152">
    <property type="entry name" value="DUF167"/>
    <property type="match status" value="1"/>
</dbReference>
<dbReference type="SUPFAM" id="SSF69786">
    <property type="entry name" value="YggU-like"/>
    <property type="match status" value="1"/>
</dbReference>
<gene>
    <name evidence="2" type="ORF">MNB_SM-3-1150</name>
</gene>
<proteinExistence type="inferred from homology"/>
<dbReference type="NCBIfam" id="TIGR00251">
    <property type="entry name" value="DUF167 family protein"/>
    <property type="match status" value="1"/>
</dbReference>
<evidence type="ECO:0000256" key="1">
    <source>
        <dbReference type="ARBA" id="ARBA00010364"/>
    </source>
</evidence>
<sequence length="127" mass="14401">MAKKRKSKMSTQELAQEANITSFHPRDMQSFYAWDGDVLVLNILGTPSAKKDVIGKPKGNQLKISVTAAPVGGRATDYMVKWLAKEFEVNKNDIEVVFGRMNVNKQLRIKNPKKLLKVIEKEEAKRQ</sequence>
<protein>
    <submittedName>
        <fullName evidence="2">COG1872</fullName>
    </submittedName>
</protein>
<dbReference type="InterPro" id="IPR003746">
    <property type="entry name" value="DUF167"/>
</dbReference>
<dbReference type="Pfam" id="PF02594">
    <property type="entry name" value="DUF167"/>
    <property type="match status" value="1"/>
</dbReference>
<evidence type="ECO:0000313" key="2">
    <source>
        <dbReference type="EMBL" id="SFV75714.1"/>
    </source>
</evidence>
<dbReference type="EMBL" id="FPHP01000045">
    <property type="protein sequence ID" value="SFV75714.1"/>
    <property type="molecule type" value="Genomic_DNA"/>
</dbReference>
<accession>A0A1W1D526</accession>
<dbReference type="InterPro" id="IPR036591">
    <property type="entry name" value="YggU-like_sf"/>
</dbReference>
<dbReference type="Gene3D" id="3.30.1200.10">
    <property type="entry name" value="YggU-like"/>
    <property type="match status" value="1"/>
</dbReference>
<reference evidence="2" key="1">
    <citation type="submission" date="2016-10" db="EMBL/GenBank/DDBJ databases">
        <authorList>
            <person name="de Groot N.N."/>
        </authorList>
    </citation>
    <scope>NUCLEOTIDE SEQUENCE</scope>
</reference>
<comment type="similarity">
    <text evidence="1">Belongs to the UPF0235 family.</text>
</comment>
<dbReference type="HAMAP" id="MF_00634">
    <property type="entry name" value="UPF0235"/>
    <property type="match status" value="1"/>
</dbReference>
<organism evidence="2">
    <name type="scientific">hydrothermal vent metagenome</name>
    <dbReference type="NCBI Taxonomy" id="652676"/>
    <lineage>
        <taxon>unclassified sequences</taxon>
        <taxon>metagenomes</taxon>
        <taxon>ecological metagenomes</taxon>
    </lineage>
</organism>